<gene>
    <name evidence="1" type="ORF">HF325_006392</name>
</gene>
<sequence>MPDQPTPPQSAELLDKTKCLILFIENRVRGVACGLINSGVLTTFPLTTERYSVSDVKYDSNMERFQVGAETV</sequence>
<keyword evidence="2" id="KW-1185">Reference proteome</keyword>
<proteinExistence type="predicted"/>
<evidence type="ECO:0000313" key="1">
    <source>
        <dbReference type="EMBL" id="KAF7998860.1"/>
    </source>
</evidence>
<dbReference type="Proteomes" id="UP000649328">
    <property type="component" value="Unassembled WGS sequence"/>
</dbReference>
<dbReference type="EMBL" id="JACBPP010000010">
    <property type="protein sequence ID" value="KAF7998860.1"/>
    <property type="molecule type" value="Genomic_DNA"/>
</dbReference>
<name>A0A8H7L920_9ASCO</name>
<organism evidence="1 2">
    <name type="scientific">Metschnikowia pulcherrima</name>
    <dbReference type="NCBI Taxonomy" id="27326"/>
    <lineage>
        <taxon>Eukaryota</taxon>
        <taxon>Fungi</taxon>
        <taxon>Dikarya</taxon>
        <taxon>Ascomycota</taxon>
        <taxon>Saccharomycotina</taxon>
        <taxon>Pichiomycetes</taxon>
        <taxon>Metschnikowiaceae</taxon>
        <taxon>Metschnikowia</taxon>
    </lineage>
</organism>
<protein>
    <submittedName>
        <fullName evidence="1">Uncharacterized protein</fullName>
    </submittedName>
</protein>
<comment type="caution">
    <text evidence="1">The sequence shown here is derived from an EMBL/GenBank/DDBJ whole genome shotgun (WGS) entry which is preliminary data.</text>
</comment>
<accession>A0A8H7L920</accession>
<evidence type="ECO:0000313" key="2">
    <source>
        <dbReference type="Proteomes" id="UP000649328"/>
    </source>
</evidence>
<reference evidence="1" key="1">
    <citation type="submission" date="2020-10" db="EMBL/GenBank/DDBJ databases">
        <title>The Whole-Genome Sequence of Metschnikowia persimmonesis, a Novel Endophytic Yeast Species Isolated from Medicinal Plant Diospyros kaki Thumb.</title>
        <authorList>
            <person name="Rahmat E."/>
            <person name="Kang Y."/>
        </authorList>
    </citation>
    <scope>NUCLEOTIDE SEQUENCE</scope>
    <source>
        <strain evidence="1">KIOM G15050</strain>
    </source>
</reference>
<dbReference type="AlphaFoldDB" id="A0A8H7L920"/>